<dbReference type="RefSeq" id="WP_269282685.1">
    <property type="nucleotide sequence ID" value="NZ_JAPVOI010000004.1"/>
</dbReference>
<comment type="caution">
    <text evidence="1">The sequence shown here is derived from an EMBL/GenBank/DDBJ whole genome shotgun (WGS) entry which is preliminary data.</text>
</comment>
<dbReference type="Proteomes" id="UP001079430">
    <property type="component" value="Unassembled WGS sequence"/>
</dbReference>
<accession>A0ABT4KN68</accession>
<dbReference type="EMBL" id="JAPVOI010000004">
    <property type="protein sequence ID" value="MCZ4092367.1"/>
    <property type="molecule type" value="Genomic_DNA"/>
</dbReference>
<reference evidence="1" key="1">
    <citation type="submission" date="2022-10" db="EMBL/GenBank/DDBJ databases">
        <title>Whole genome sequencing of three plant growth promoting bacteria isolated from Vachellia tortilis subsp. raddiana in Morocco.</title>
        <authorList>
            <person name="Hnini M."/>
            <person name="Zouagui R."/>
            <person name="Zouagui H."/>
            <person name="Chemao Elfihri M.-W."/>
            <person name="Ibrahimi A."/>
            <person name="Sbabou L."/>
            <person name="Aurag J."/>
        </authorList>
    </citation>
    <scope>NUCLEOTIDE SEQUENCE</scope>
    <source>
        <strain evidence="1">LMR678</strain>
    </source>
</reference>
<evidence type="ECO:0000313" key="2">
    <source>
        <dbReference type="Proteomes" id="UP001079430"/>
    </source>
</evidence>
<organism evidence="1 2">
    <name type="scientific">Sinorhizobium psoraleae</name>
    <dbReference type="NCBI Taxonomy" id="520838"/>
    <lineage>
        <taxon>Bacteria</taxon>
        <taxon>Pseudomonadati</taxon>
        <taxon>Pseudomonadota</taxon>
        <taxon>Alphaproteobacteria</taxon>
        <taxon>Hyphomicrobiales</taxon>
        <taxon>Rhizobiaceae</taxon>
        <taxon>Sinorhizobium/Ensifer group</taxon>
        <taxon>Sinorhizobium</taxon>
    </lineage>
</organism>
<evidence type="ECO:0000313" key="1">
    <source>
        <dbReference type="EMBL" id="MCZ4092367.1"/>
    </source>
</evidence>
<sequence>MFGGLFSFDGGGYTGSGSRSGGLDGKGGYLAMVHPNETVIDHTKGGGTAGAVTVDVRTYVDEDGNWKSEVARISQKEVSKATPGIVNASKQQSVPAMAEYQSNKANADWRS</sequence>
<name>A0ABT4KN68_9HYPH</name>
<protein>
    <submittedName>
        <fullName evidence="1">Uncharacterized protein</fullName>
    </submittedName>
</protein>
<gene>
    <name evidence="1" type="ORF">O3W52_20540</name>
</gene>
<keyword evidence="2" id="KW-1185">Reference proteome</keyword>
<proteinExistence type="predicted"/>